<name>A7EIP1_SCLS1</name>
<dbReference type="HOGENOM" id="CLU_3279766_0_0_1"/>
<evidence type="ECO:0000313" key="2">
    <source>
        <dbReference type="Proteomes" id="UP000001312"/>
    </source>
</evidence>
<evidence type="ECO:0000313" key="1">
    <source>
        <dbReference type="EMBL" id="EDO02707.1"/>
    </source>
</evidence>
<gene>
    <name evidence="1" type="ORF">SS1G_05184</name>
</gene>
<protein>
    <submittedName>
        <fullName evidence="1">Uncharacterized protein</fullName>
    </submittedName>
</protein>
<dbReference type="InParanoid" id="A7EIP1"/>
<reference evidence="2" key="1">
    <citation type="journal article" date="2011" name="PLoS Genet.">
        <title>Genomic analysis of the necrotrophic fungal pathogens Sclerotinia sclerotiorum and Botrytis cinerea.</title>
        <authorList>
            <person name="Amselem J."/>
            <person name="Cuomo C.A."/>
            <person name="van Kan J.A."/>
            <person name="Viaud M."/>
            <person name="Benito E.P."/>
            <person name="Couloux A."/>
            <person name="Coutinho P.M."/>
            <person name="de Vries R.P."/>
            <person name="Dyer P.S."/>
            <person name="Fillinger S."/>
            <person name="Fournier E."/>
            <person name="Gout L."/>
            <person name="Hahn M."/>
            <person name="Kohn L."/>
            <person name="Lapalu N."/>
            <person name="Plummer K.M."/>
            <person name="Pradier J.M."/>
            <person name="Quevillon E."/>
            <person name="Sharon A."/>
            <person name="Simon A."/>
            <person name="ten Have A."/>
            <person name="Tudzynski B."/>
            <person name="Tudzynski P."/>
            <person name="Wincker P."/>
            <person name="Andrew M."/>
            <person name="Anthouard V."/>
            <person name="Beever R.E."/>
            <person name="Beffa R."/>
            <person name="Benoit I."/>
            <person name="Bouzid O."/>
            <person name="Brault B."/>
            <person name="Chen Z."/>
            <person name="Choquer M."/>
            <person name="Collemare J."/>
            <person name="Cotton P."/>
            <person name="Danchin E.G."/>
            <person name="Da Silva C."/>
            <person name="Gautier A."/>
            <person name="Giraud C."/>
            <person name="Giraud T."/>
            <person name="Gonzalez C."/>
            <person name="Grossetete S."/>
            <person name="Guldener U."/>
            <person name="Henrissat B."/>
            <person name="Howlett B.J."/>
            <person name="Kodira C."/>
            <person name="Kretschmer M."/>
            <person name="Lappartient A."/>
            <person name="Leroch M."/>
            <person name="Levis C."/>
            <person name="Mauceli E."/>
            <person name="Neuveglise C."/>
            <person name="Oeser B."/>
            <person name="Pearson M."/>
            <person name="Poulain J."/>
            <person name="Poussereau N."/>
            <person name="Quesneville H."/>
            <person name="Rascle C."/>
            <person name="Schumacher J."/>
            <person name="Segurens B."/>
            <person name="Sexton A."/>
            <person name="Silva E."/>
            <person name="Sirven C."/>
            <person name="Soanes D.M."/>
            <person name="Talbot N.J."/>
            <person name="Templeton M."/>
            <person name="Yandava C."/>
            <person name="Yarden O."/>
            <person name="Zeng Q."/>
            <person name="Rollins J.A."/>
            <person name="Lebrun M.H."/>
            <person name="Dickman M."/>
        </authorList>
    </citation>
    <scope>NUCLEOTIDE SEQUENCE [LARGE SCALE GENOMIC DNA]</scope>
    <source>
        <strain evidence="2">ATCC 18683 / 1980 / Ss-1</strain>
    </source>
</reference>
<organism evidence="1 2">
    <name type="scientific">Sclerotinia sclerotiorum (strain ATCC 18683 / 1980 / Ss-1)</name>
    <name type="common">White mold</name>
    <name type="synonym">Whetzelinia sclerotiorum</name>
    <dbReference type="NCBI Taxonomy" id="665079"/>
    <lineage>
        <taxon>Eukaryota</taxon>
        <taxon>Fungi</taxon>
        <taxon>Dikarya</taxon>
        <taxon>Ascomycota</taxon>
        <taxon>Pezizomycotina</taxon>
        <taxon>Leotiomycetes</taxon>
        <taxon>Helotiales</taxon>
        <taxon>Sclerotiniaceae</taxon>
        <taxon>Sclerotinia</taxon>
    </lineage>
</organism>
<dbReference type="GeneID" id="5489721"/>
<dbReference type="RefSeq" id="XP_001593756.1">
    <property type="nucleotide sequence ID" value="XM_001593706.1"/>
</dbReference>
<dbReference type="Proteomes" id="UP000001312">
    <property type="component" value="Unassembled WGS sequence"/>
</dbReference>
<accession>A7EIP1</accession>
<keyword evidence="2" id="KW-1185">Reference proteome</keyword>
<sequence length="41" mass="4647">MSSESIAIEKLKKDGRDFTHRVTSRIIMKPACVIVHTGYVK</sequence>
<dbReference type="KEGG" id="ssl:SS1G_05184"/>
<dbReference type="EMBL" id="CH476626">
    <property type="protein sequence ID" value="EDO02707.1"/>
    <property type="molecule type" value="Genomic_DNA"/>
</dbReference>
<dbReference type="AlphaFoldDB" id="A7EIP1"/>
<proteinExistence type="predicted"/>